<protein>
    <recommendedName>
        <fullName evidence="3">Carboxypeptidase-like protein</fullName>
    </recommendedName>
</protein>
<dbReference type="EMBL" id="BAABCV010000001">
    <property type="protein sequence ID" value="GAA4085171.1"/>
    <property type="molecule type" value="Genomic_DNA"/>
</dbReference>
<reference evidence="2" key="1">
    <citation type="journal article" date="2019" name="Int. J. Syst. Evol. Microbiol.">
        <title>The Global Catalogue of Microorganisms (GCM) 10K type strain sequencing project: providing services to taxonomists for standard genome sequencing and annotation.</title>
        <authorList>
            <consortium name="The Broad Institute Genomics Platform"/>
            <consortium name="The Broad Institute Genome Sequencing Center for Infectious Disease"/>
            <person name="Wu L."/>
            <person name="Ma J."/>
        </authorList>
    </citation>
    <scope>NUCLEOTIDE SEQUENCE [LARGE SCALE GENOMIC DNA]</scope>
    <source>
        <strain evidence="2">JCM 17085</strain>
    </source>
</reference>
<evidence type="ECO:0000313" key="1">
    <source>
        <dbReference type="EMBL" id="GAA4085171.1"/>
    </source>
</evidence>
<comment type="caution">
    <text evidence="1">The sequence shown here is derived from an EMBL/GenBank/DDBJ whole genome shotgun (WGS) entry which is preliminary data.</text>
</comment>
<dbReference type="Pfam" id="PF13715">
    <property type="entry name" value="CarbopepD_reg_2"/>
    <property type="match status" value="1"/>
</dbReference>
<accession>A0ABP7WCF0</accession>
<name>A0ABP7WCF0_9SPHI</name>
<keyword evidence="2" id="KW-1185">Reference proteome</keyword>
<dbReference type="Gene3D" id="2.60.40.1120">
    <property type="entry name" value="Carboxypeptidase-like, regulatory domain"/>
    <property type="match status" value="1"/>
</dbReference>
<dbReference type="SUPFAM" id="SSF49464">
    <property type="entry name" value="Carboxypeptidase regulatory domain-like"/>
    <property type="match status" value="1"/>
</dbReference>
<evidence type="ECO:0008006" key="3">
    <source>
        <dbReference type="Google" id="ProtNLM"/>
    </source>
</evidence>
<dbReference type="InterPro" id="IPR008969">
    <property type="entry name" value="CarboxyPept-like_regulatory"/>
</dbReference>
<proteinExistence type="predicted"/>
<dbReference type="Proteomes" id="UP001500841">
    <property type="component" value="Unassembled WGS sequence"/>
</dbReference>
<sequence>MFCLLPSLCFAQKVYEGQVIDKATEDPISNVNITLIKEKIGIQTNERGYFELSSEHPVPNDTLQFSSVGYKTFKLPVSAYQSQMFVVLEASNTRLNEVRIANKKKLKNIVLDKFAYYDLKSVDGVSYGHSTEIIKARTALAKFFTAPNANAVVTKISLGRQDLLTSPTYSVRNKLTTFLIHIMTPDTLTGAPGKVIFTKTVSLNDNSLWVDIDLTNDKRIIPTKNFFVAVEWIITPYNEIIGVNNAPKVAKTTKRGYQVIKDASEYYVYYQPFLVGYSPEDDTRKRALLYTRNNDKWQIFRHQKSELALSATIHY</sequence>
<evidence type="ECO:0000313" key="2">
    <source>
        <dbReference type="Proteomes" id="UP001500841"/>
    </source>
</evidence>
<gene>
    <name evidence="1" type="ORF">GCM10022392_02460</name>
</gene>
<organism evidence="1 2">
    <name type="scientific">Mucilaginibacter panaciglaebae</name>
    <dbReference type="NCBI Taxonomy" id="502331"/>
    <lineage>
        <taxon>Bacteria</taxon>
        <taxon>Pseudomonadati</taxon>
        <taxon>Bacteroidota</taxon>
        <taxon>Sphingobacteriia</taxon>
        <taxon>Sphingobacteriales</taxon>
        <taxon>Sphingobacteriaceae</taxon>
        <taxon>Mucilaginibacter</taxon>
    </lineage>
</organism>